<keyword evidence="8" id="KW-1185">Reference proteome</keyword>
<keyword evidence="5 6" id="KW-0472">Membrane</keyword>
<evidence type="ECO:0000256" key="4">
    <source>
        <dbReference type="ARBA" id="ARBA00022989"/>
    </source>
</evidence>
<feature type="transmembrane region" description="Helical" evidence="6">
    <location>
        <begin position="104"/>
        <end position="125"/>
    </location>
</feature>
<feature type="transmembrane region" description="Helical" evidence="6">
    <location>
        <begin position="65"/>
        <end position="83"/>
    </location>
</feature>
<reference evidence="7 8" key="1">
    <citation type="journal article" date="2013" name="Nature">
        <title>Insights into bilaterian evolution from three spiralian genomes.</title>
        <authorList>
            <person name="Simakov O."/>
            <person name="Marletaz F."/>
            <person name="Cho S.J."/>
            <person name="Edsinger-Gonzales E."/>
            <person name="Havlak P."/>
            <person name="Hellsten U."/>
            <person name="Kuo D.H."/>
            <person name="Larsson T."/>
            <person name="Lv J."/>
            <person name="Arendt D."/>
            <person name="Savage R."/>
            <person name="Osoegawa K."/>
            <person name="de Jong P."/>
            <person name="Grimwood J."/>
            <person name="Chapman J.A."/>
            <person name="Shapiro H."/>
            <person name="Aerts A."/>
            <person name="Otillar R.P."/>
            <person name="Terry A.Y."/>
            <person name="Boore J.L."/>
            <person name="Grigoriev I.V."/>
            <person name="Lindberg D.R."/>
            <person name="Seaver E.C."/>
            <person name="Weisblat D.A."/>
            <person name="Putnam N.H."/>
            <person name="Rokhsar D.S."/>
        </authorList>
    </citation>
    <scope>NUCLEOTIDE SEQUENCE [LARGE SCALE GENOMIC DNA]</scope>
</reference>
<evidence type="ECO:0000313" key="8">
    <source>
        <dbReference type="Proteomes" id="UP000030746"/>
    </source>
</evidence>
<dbReference type="CTD" id="20246096"/>
<dbReference type="PANTHER" id="PTHR11266">
    <property type="entry name" value="PEROXISOMAL MEMBRANE PROTEIN 2, PXMP2 MPV17"/>
    <property type="match status" value="1"/>
</dbReference>
<evidence type="ECO:0000256" key="3">
    <source>
        <dbReference type="ARBA" id="ARBA00022692"/>
    </source>
</evidence>
<dbReference type="RefSeq" id="XP_009051586.1">
    <property type="nucleotide sequence ID" value="XM_009053338.1"/>
</dbReference>
<dbReference type="GO" id="GO:0005778">
    <property type="term" value="C:peroxisomal membrane"/>
    <property type="evidence" value="ECO:0007669"/>
    <property type="project" value="TreeGrafter"/>
</dbReference>
<dbReference type="Proteomes" id="UP000030746">
    <property type="component" value="Unassembled WGS sequence"/>
</dbReference>
<dbReference type="PANTHER" id="PTHR11266:SF80">
    <property type="entry name" value="PEROXISOMAL MEMBRANE PROTEIN 2"/>
    <property type="match status" value="1"/>
</dbReference>
<dbReference type="KEGG" id="lgi:LOTGIDRAFT_208879"/>
<evidence type="ECO:0000256" key="2">
    <source>
        <dbReference type="ARBA" id="ARBA00006824"/>
    </source>
</evidence>
<dbReference type="HOGENOM" id="CLU_049109_8_1_1"/>
<dbReference type="OrthoDB" id="860at2759"/>
<gene>
    <name evidence="7" type="ORF">LOTGIDRAFT_208879</name>
</gene>
<dbReference type="GeneID" id="20246096"/>
<comment type="similarity">
    <text evidence="2 6">Belongs to the peroxisomal membrane protein PXMP2/4 family.</text>
</comment>
<evidence type="ECO:0000256" key="1">
    <source>
        <dbReference type="ARBA" id="ARBA00004141"/>
    </source>
</evidence>
<evidence type="ECO:0008006" key="9">
    <source>
        <dbReference type="Google" id="ProtNLM"/>
    </source>
</evidence>
<protein>
    <recommendedName>
        <fullName evidence="9">Peroxisomal membrane protein 2</fullName>
    </recommendedName>
</protein>
<dbReference type="EMBL" id="KB201304">
    <property type="protein sequence ID" value="ESO97734.1"/>
    <property type="molecule type" value="Genomic_DNA"/>
</dbReference>
<dbReference type="Pfam" id="PF04117">
    <property type="entry name" value="Mpv17_PMP22"/>
    <property type="match status" value="1"/>
</dbReference>
<dbReference type="InterPro" id="IPR007248">
    <property type="entry name" value="Mpv17_PMP22"/>
</dbReference>
<sequence length="191" mass="22152">MSFSKPENETCFEKLLREYNDLLQRKPVLTKAVSSSIISAVGNILSQLLAPHAGSGGKIVWRSTFAYSCFALMFNGPLLHFFHQYLDNVVPKKKDKTSAMKRVIFDRFIFAPPYLFIYLYVIALLEGHGTSGAKQRIKEVYWMLLQLNWKIWTFVQYFNLTYVPAKYRVLFGNLVSLIWTTYISTKRNNAQ</sequence>
<evidence type="ECO:0000256" key="5">
    <source>
        <dbReference type="ARBA" id="ARBA00023136"/>
    </source>
</evidence>
<proteinExistence type="inferred from homology"/>
<keyword evidence="4 6" id="KW-1133">Transmembrane helix</keyword>
<dbReference type="STRING" id="225164.V4C7Q2"/>
<organism evidence="7 8">
    <name type="scientific">Lottia gigantea</name>
    <name type="common">Giant owl limpet</name>
    <dbReference type="NCBI Taxonomy" id="225164"/>
    <lineage>
        <taxon>Eukaryota</taxon>
        <taxon>Metazoa</taxon>
        <taxon>Spiralia</taxon>
        <taxon>Lophotrochozoa</taxon>
        <taxon>Mollusca</taxon>
        <taxon>Gastropoda</taxon>
        <taxon>Patellogastropoda</taxon>
        <taxon>Lottioidea</taxon>
        <taxon>Lottiidae</taxon>
        <taxon>Lottia</taxon>
    </lineage>
</organism>
<comment type="subcellular location">
    <subcellularLocation>
        <location evidence="1">Membrane</location>
        <topology evidence="1">Multi-pass membrane protein</topology>
    </subcellularLocation>
</comment>
<dbReference type="AlphaFoldDB" id="V4C7Q2"/>
<name>V4C7Q2_LOTGI</name>
<evidence type="ECO:0000256" key="6">
    <source>
        <dbReference type="RuleBase" id="RU363053"/>
    </source>
</evidence>
<accession>V4C7Q2</accession>
<keyword evidence="3 6" id="KW-0812">Transmembrane</keyword>
<dbReference type="OMA" id="QHSVFAY"/>
<evidence type="ECO:0000313" key="7">
    <source>
        <dbReference type="EMBL" id="ESO97734.1"/>
    </source>
</evidence>